<dbReference type="CDD" id="cd11586">
    <property type="entry name" value="VbhA_like"/>
    <property type="match status" value="1"/>
</dbReference>
<organism evidence="1 2">
    <name type="scientific">Candidatus Methylumidiphilus alinenensis</name>
    <dbReference type="NCBI Taxonomy" id="2202197"/>
    <lineage>
        <taxon>Bacteria</taxon>
        <taxon>Pseudomonadati</taxon>
        <taxon>Pseudomonadota</taxon>
        <taxon>Gammaproteobacteria</taxon>
        <taxon>Methylococcales</taxon>
        <taxon>Candidatus Methylumidiphilus</taxon>
    </lineage>
</organism>
<evidence type="ECO:0000313" key="1">
    <source>
        <dbReference type="EMBL" id="PZN77504.1"/>
    </source>
</evidence>
<dbReference type="Gene3D" id="1.10.8.1050">
    <property type="entry name" value="Antitoxin VbhA-like"/>
    <property type="match status" value="1"/>
</dbReference>
<dbReference type="InterPro" id="IPR043038">
    <property type="entry name" value="VbhA_sf"/>
</dbReference>
<gene>
    <name evidence="1" type="ORF">DM484_14535</name>
</gene>
<protein>
    <submittedName>
        <fullName evidence="1">Uncharacterized protein</fullName>
    </submittedName>
</protein>
<dbReference type="Proteomes" id="UP000249396">
    <property type="component" value="Unassembled WGS sequence"/>
</dbReference>
<sequence>MPNDEEIKQNLFDVKNAVAQQRLERLMPSLDVVTDLERAAYGEITISEVIANISMRHRDEQIRGQRPLP</sequence>
<dbReference type="AlphaFoldDB" id="A0A2W4SXZ5"/>
<dbReference type="EMBL" id="QJPH01000334">
    <property type="protein sequence ID" value="PZN77504.1"/>
    <property type="molecule type" value="Genomic_DNA"/>
</dbReference>
<proteinExistence type="predicted"/>
<reference evidence="1 2" key="1">
    <citation type="journal article" date="2018" name="Aquat. Microb. Ecol.">
        <title>Gammaproteobacterial methanotrophs dominate.</title>
        <authorList>
            <person name="Rissanen A.J."/>
            <person name="Saarenheimo J."/>
            <person name="Tiirola M."/>
            <person name="Peura S."/>
            <person name="Aalto S.L."/>
            <person name="Karvinen A."/>
            <person name="Nykanen H."/>
        </authorList>
    </citation>
    <scope>NUCLEOTIDE SEQUENCE [LARGE SCALE GENOMIC DNA]</scope>
    <source>
        <strain evidence="1">AMbin10</strain>
    </source>
</reference>
<evidence type="ECO:0000313" key="2">
    <source>
        <dbReference type="Proteomes" id="UP000249396"/>
    </source>
</evidence>
<comment type="caution">
    <text evidence="1">The sequence shown here is derived from an EMBL/GenBank/DDBJ whole genome shotgun (WGS) entry which is preliminary data.</text>
</comment>
<accession>A0A2W4SXZ5</accession>
<name>A0A2W4SXZ5_9GAMM</name>
<dbReference type="InterPro" id="IPR033788">
    <property type="entry name" value="VbhA-like"/>
</dbReference>